<evidence type="ECO:0000256" key="1">
    <source>
        <dbReference type="ARBA" id="ARBA00006303"/>
    </source>
</evidence>
<dbReference type="CDD" id="cd04317">
    <property type="entry name" value="EcAspRS_like_N"/>
    <property type="match status" value="1"/>
</dbReference>
<dbReference type="Gene3D" id="3.30.930.10">
    <property type="entry name" value="Bira Bifunctional Protein, Domain 2"/>
    <property type="match status" value="2"/>
</dbReference>
<dbReference type="InterPro" id="IPR004364">
    <property type="entry name" value="Aa-tRNA-synt_II"/>
</dbReference>
<dbReference type="GO" id="GO:0005524">
    <property type="term" value="F:ATP binding"/>
    <property type="evidence" value="ECO:0007669"/>
    <property type="project" value="UniProtKB-KW"/>
</dbReference>
<dbReference type="InterPro" id="IPR045864">
    <property type="entry name" value="aa-tRNA-synth_II/BPL/LPL"/>
</dbReference>
<reference evidence="8" key="3">
    <citation type="submission" date="2025-09" db="UniProtKB">
        <authorList>
            <consortium name="Ensembl"/>
        </authorList>
    </citation>
    <scope>IDENTIFICATION</scope>
</reference>
<dbReference type="Pfam" id="PF01336">
    <property type="entry name" value="tRNA_anti-codon"/>
    <property type="match status" value="1"/>
</dbReference>
<dbReference type="SUPFAM" id="SSF55681">
    <property type="entry name" value="Class II aaRS and biotin synthetases"/>
    <property type="match status" value="1"/>
</dbReference>
<feature type="domain" description="Aminoacyl-transfer RNA synthetases class-II family profile" evidence="7">
    <location>
        <begin position="154"/>
        <end position="494"/>
    </location>
</feature>
<dbReference type="GO" id="GO:0006422">
    <property type="term" value="P:aspartyl-tRNA aminoacylation"/>
    <property type="evidence" value="ECO:0007669"/>
    <property type="project" value="TreeGrafter"/>
</dbReference>
<evidence type="ECO:0000313" key="8">
    <source>
        <dbReference type="Ensembl" id="ENSAPLP00020013133.1"/>
    </source>
</evidence>
<reference evidence="8" key="2">
    <citation type="submission" date="2025-08" db="UniProtKB">
        <authorList>
            <consortium name="Ensembl"/>
        </authorList>
    </citation>
    <scope>IDENTIFICATION</scope>
</reference>
<evidence type="ECO:0000256" key="6">
    <source>
        <dbReference type="ARBA" id="ARBA00023146"/>
    </source>
</evidence>
<dbReference type="SUPFAM" id="SSF50249">
    <property type="entry name" value="Nucleic acid-binding proteins"/>
    <property type="match status" value="1"/>
</dbReference>
<reference evidence="8" key="1">
    <citation type="submission" date="2019-08" db="EMBL/GenBank/DDBJ databases">
        <title>Three high-quality genomes provides insights into domestication of ducks.</title>
        <authorList>
            <person name="Hou Z.C."/>
            <person name="Zhu F."/>
            <person name="Yin Z.T."/>
            <person name="Zhang F."/>
        </authorList>
    </citation>
    <scope>NUCLEOTIDE SEQUENCE [LARGE SCALE GENOMIC DNA]</scope>
</reference>
<dbReference type="InterPro" id="IPR012340">
    <property type="entry name" value="NA-bd_OB-fold"/>
</dbReference>
<keyword evidence="6" id="KW-0030">Aminoacyl-tRNA synthetase</keyword>
<evidence type="ECO:0000256" key="3">
    <source>
        <dbReference type="ARBA" id="ARBA00022741"/>
    </source>
</evidence>
<dbReference type="Gene3D" id="2.40.50.140">
    <property type="entry name" value="Nucleic acid-binding proteins"/>
    <property type="match status" value="1"/>
</dbReference>
<dbReference type="Pfam" id="PF00152">
    <property type="entry name" value="tRNA-synt_2"/>
    <property type="match status" value="1"/>
</dbReference>
<dbReference type="GO" id="GO:0003676">
    <property type="term" value="F:nucleic acid binding"/>
    <property type="evidence" value="ECO:0007669"/>
    <property type="project" value="InterPro"/>
</dbReference>
<comment type="similarity">
    <text evidence="1">Belongs to the class-II aminoacyl-tRNA synthetase family. Type 1 subfamily.</text>
</comment>
<dbReference type="AlphaFoldDB" id="A0A8B9SYT0"/>
<evidence type="ECO:0000256" key="4">
    <source>
        <dbReference type="ARBA" id="ARBA00022840"/>
    </source>
</evidence>
<dbReference type="PRINTS" id="PR01042">
    <property type="entry name" value="TRNASYNTHASP"/>
</dbReference>
<accession>A0A8B9SYT0</accession>
<dbReference type="PROSITE" id="PS50862">
    <property type="entry name" value="AA_TRNA_LIGASE_II"/>
    <property type="match status" value="1"/>
</dbReference>
<dbReference type="PANTHER" id="PTHR22594">
    <property type="entry name" value="ASPARTYL/LYSYL-TRNA SYNTHETASE"/>
    <property type="match status" value="1"/>
</dbReference>
<evidence type="ECO:0000256" key="5">
    <source>
        <dbReference type="ARBA" id="ARBA00022917"/>
    </source>
</evidence>
<dbReference type="Proteomes" id="UP000694400">
    <property type="component" value="Chromosome 8"/>
</dbReference>
<dbReference type="InterPro" id="IPR004365">
    <property type="entry name" value="NA-bd_OB_tRNA"/>
</dbReference>
<name>A0A8B9SYT0_ANAPL</name>
<organism evidence="8 9">
    <name type="scientific">Anas platyrhynchos</name>
    <name type="common">Mallard</name>
    <name type="synonym">Anas boschas</name>
    <dbReference type="NCBI Taxonomy" id="8839"/>
    <lineage>
        <taxon>Eukaryota</taxon>
        <taxon>Metazoa</taxon>
        <taxon>Chordata</taxon>
        <taxon>Craniata</taxon>
        <taxon>Vertebrata</taxon>
        <taxon>Euteleostomi</taxon>
        <taxon>Archelosauria</taxon>
        <taxon>Archosauria</taxon>
        <taxon>Dinosauria</taxon>
        <taxon>Saurischia</taxon>
        <taxon>Theropoda</taxon>
        <taxon>Coelurosauria</taxon>
        <taxon>Aves</taxon>
        <taxon>Neognathae</taxon>
        <taxon>Galloanserae</taxon>
        <taxon>Anseriformes</taxon>
        <taxon>Anatidae</taxon>
        <taxon>Anatinae</taxon>
        <taxon>Anas</taxon>
    </lineage>
</organism>
<proteinExistence type="inferred from homology"/>
<protein>
    <submittedName>
        <fullName evidence="8">Aspartyl-tRNA synthetase 2, mitochondrial</fullName>
    </submittedName>
</protein>
<dbReference type="Gene3D" id="3.30.1360.30">
    <property type="entry name" value="GAD-like domain"/>
    <property type="match status" value="1"/>
</dbReference>
<dbReference type="GO" id="GO:0005739">
    <property type="term" value="C:mitochondrion"/>
    <property type="evidence" value="ECO:0007669"/>
    <property type="project" value="TreeGrafter"/>
</dbReference>
<sequence length="494" mass="55731">ALTQLLVSHNFNSFVARTNTCGELRSAHVGQEVTLYGWIQYQRHGLFLVLRDFQGLTQIILPQDEAHSHVRKLLSNAPVESVVRVTGIVSSRPPGQENPKMPTGDIEVKVETAEILNSCKKLPFEIKDFIKKSEALRMQYRYLDLRSFQLQYNLRLRSQIVMRMREYLCNLHGFVDVETPTLFKRTPGGAKEFLVPSREAGKFYSLPQSPQQFKQLLMVGGVDRYFQVARCYRDEGSRPDRQPEFTQIDIEMSFVDQAGIQRLIEGAVTTPFPSMTYEEALAGYGTDKPDTRFGMKIVDISDILRRSDVQFVQNALSYPRGTVKAICIPQGVRYLKNKDLDSFLFLQCSALGSLRLESADLLEAAGMMLRDPTAFHFLWVVDFPLFLPKEENPAELESAHHPFTAPHPADTNLLYSDPTKVRSQHYDLVLNGNEIGGGSIRIHNAEQQRFVLEKVLKEDSEVLSHLLEALEFGAPPHGGIALGKSLFLLGTSAV</sequence>
<dbReference type="GO" id="GO:0004815">
    <property type="term" value="F:aspartate-tRNA ligase activity"/>
    <property type="evidence" value="ECO:0007669"/>
    <property type="project" value="TreeGrafter"/>
</dbReference>
<dbReference type="InterPro" id="IPR006195">
    <property type="entry name" value="aa-tRNA-synth_II"/>
</dbReference>
<dbReference type="PANTHER" id="PTHR22594:SF5">
    <property type="entry name" value="ASPARTATE--TRNA LIGASE, MITOCHONDRIAL"/>
    <property type="match status" value="1"/>
</dbReference>
<dbReference type="Ensembl" id="ENSAPLT00020014144.1">
    <property type="protein sequence ID" value="ENSAPLP00020013133.1"/>
    <property type="gene ID" value="ENSAPLG00020001552.1"/>
</dbReference>
<dbReference type="InterPro" id="IPR004115">
    <property type="entry name" value="GAD-like_sf"/>
</dbReference>
<evidence type="ECO:0000256" key="2">
    <source>
        <dbReference type="ARBA" id="ARBA00022598"/>
    </source>
</evidence>
<dbReference type="InterPro" id="IPR002312">
    <property type="entry name" value="Asp/Asn-tRNA-synth_IIb"/>
</dbReference>
<keyword evidence="2" id="KW-0436">Ligase</keyword>
<dbReference type="InterPro" id="IPR047089">
    <property type="entry name" value="Asp-tRNA-ligase_1_N"/>
</dbReference>
<keyword evidence="5" id="KW-0648">Protein biosynthesis</keyword>
<keyword evidence="3" id="KW-0547">Nucleotide-binding</keyword>
<evidence type="ECO:0000313" key="9">
    <source>
        <dbReference type="Proteomes" id="UP000694400"/>
    </source>
</evidence>
<evidence type="ECO:0000259" key="7">
    <source>
        <dbReference type="PROSITE" id="PS50862"/>
    </source>
</evidence>
<keyword evidence="4" id="KW-0067">ATP-binding</keyword>